<evidence type="ECO:0000313" key="2">
    <source>
        <dbReference type="EMBL" id="MBB3099770.1"/>
    </source>
</evidence>
<reference evidence="2 3" key="1">
    <citation type="submission" date="2020-08" db="EMBL/GenBank/DDBJ databases">
        <title>Genomic Encyclopedia of Type Strains, Phase III (KMG-III): the genomes of soil and plant-associated and newly described type strains.</title>
        <authorList>
            <person name="Whitman W."/>
        </authorList>
    </citation>
    <scope>NUCLEOTIDE SEQUENCE [LARGE SCALE GENOMIC DNA]</scope>
    <source>
        <strain evidence="2 3">CECT 3287</strain>
    </source>
</reference>
<evidence type="ECO:0000313" key="3">
    <source>
        <dbReference type="Proteomes" id="UP000590749"/>
    </source>
</evidence>
<dbReference type="EMBL" id="JACHXF010000020">
    <property type="protein sequence ID" value="MBB3099770.1"/>
    <property type="molecule type" value="Genomic_DNA"/>
</dbReference>
<feature type="region of interest" description="Disordered" evidence="1">
    <location>
        <begin position="1"/>
        <end position="32"/>
    </location>
</feature>
<name>A0A7W5APA8_9ACTN</name>
<organism evidence="2 3">
    <name type="scientific">Actinoplanes campanulatus</name>
    <dbReference type="NCBI Taxonomy" id="113559"/>
    <lineage>
        <taxon>Bacteria</taxon>
        <taxon>Bacillati</taxon>
        <taxon>Actinomycetota</taxon>
        <taxon>Actinomycetes</taxon>
        <taxon>Micromonosporales</taxon>
        <taxon>Micromonosporaceae</taxon>
        <taxon>Actinoplanes</taxon>
    </lineage>
</organism>
<keyword evidence="3" id="KW-1185">Reference proteome</keyword>
<evidence type="ECO:0000256" key="1">
    <source>
        <dbReference type="SAM" id="MobiDB-lite"/>
    </source>
</evidence>
<dbReference type="AlphaFoldDB" id="A0A7W5APA8"/>
<proteinExistence type="predicted"/>
<comment type="caution">
    <text evidence="2">The sequence shown here is derived from an EMBL/GenBank/DDBJ whole genome shotgun (WGS) entry which is preliminary data.</text>
</comment>
<sequence length="53" mass="5760">MGTTPSFPAVEQLPKGRENISAYGPLADPSSGGRRWQRFAAAQHIGRTGQHLR</sequence>
<gene>
    <name evidence="2" type="ORF">FHR83_007479</name>
</gene>
<dbReference type="Proteomes" id="UP000590749">
    <property type="component" value="Unassembled WGS sequence"/>
</dbReference>
<protein>
    <submittedName>
        <fullName evidence="2">Uncharacterized protein</fullName>
    </submittedName>
</protein>
<accession>A0A7W5APA8</accession>